<dbReference type="KEGG" id="pex:IZT61_19920"/>
<dbReference type="AlphaFoldDB" id="A0A7S9KYN4"/>
<dbReference type="EMBL" id="CP064939">
    <property type="protein sequence ID" value="QPH39287.1"/>
    <property type="molecule type" value="Genomic_DNA"/>
</dbReference>
<dbReference type="PANTHER" id="PTHR31157">
    <property type="entry name" value="SCP DOMAIN-CONTAINING PROTEIN"/>
    <property type="match status" value="1"/>
</dbReference>
<dbReference type="Pfam" id="PF00188">
    <property type="entry name" value="CAP"/>
    <property type="match status" value="1"/>
</dbReference>
<accession>A0A7S9KYN4</accession>
<dbReference type="InterPro" id="IPR014044">
    <property type="entry name" value="CAP_dom"/>
</dbReference>
<keyword evidence="3" id="KW-1185">Reference proteome</keyword>
<dbReference type="PROSITE" id="PS51257">
    <property type="entry name" value="PROKAR_LIPOPROTEIN"/>
    <property type="match status" value="1"/>
</dbReference>
<name>A0A7S9KYN4_9SPHI</name>
<dbReference type="RefSeq" id="WP_196098754.1">
    <property type="nucleotide sequence ID" value="NZ_CP064939.1"/>
</dbReference>
<evidence type="ECO:0000259" key="1">
    <source>
        <dbReference type="Pfam" id="PF00188"/>
    </source>
</evidence>
<organism evidence="2 3">
    <name type="scientific">Pedobacter endophyticus</name>
    <dbReference type="NCBI Taxonomy" id="2789740"/>
    <lineage>
        <taxon>Bacteria</taxon>
        <taxon>Pseudomonadati</taxon>
        <taxon>Bacteroidota</taxon>
        <taxon>Sphingobacteriia</taxon>
        <taxon>Sphingobacteriales</taxon>
        <taxon>Sphingobacteriaceae</taxon>
        <taxon>Pedobacter</taxon>
    </lineage>
</organism>
<dbReference type="PANTHER" id="PTHR31157:SF1">
    <property type="entry name" value="SCP DOMAIN-CONTAINING PROTEIN"/>
    <property type="match status" value="1"/>
</dbReference>
<reference evidence="2 3" key="1">
    <citation type="submission" date="2020-11" db="EMBL/GenBank/DDBJ databases">
        <title>Pedobacter endophytica, an endophytic bacteria isolated form Carex pumila.</title>
        <authorList>
            <person name="Peng Y."/>
            <person name="Jiang L."/>
            <person name="Lee J."/>
        </authorList>
    </citation>
    <scope>NUCLEOTIDE SEQUENCE [LARGE SCALE GENOMIC DNA]</scope>
    <source>
        <strain evidence="2 3">JBR3-12</strain>
    </source>
</reference>
<feature type="domain" description="SCP" evidence="1">
    <location>
        <begin position="52"/>
        <end position="165"/>
    </location>
</feature>
<dbReference type="CDD" id="cd05379">
    <property type="entry name" value="CAP_bacterial"/>
    <property type="match status" value="1"/>
</dbReference>
<gene>
    <name evidence="2" type="ORF">IZT61_19920</name>
</gene>
<proteinExistence type="predicted"/>
<dbReference type="Proteomes" id="UP000594759">
    <property type="component" value="Chromosome"/>
</dbReference>
<dbReference type="Gene3D" id="3.40.33.10">
    <property type="entry name" value="CAP"/>
    <property type="match status" value="1"/>
</dbReference>
<evidence type="ECO:0000313" key="2">
    <source>
        <dbReference type="EMBL" id="QPH39287.1"/>
    </source>
</evidence>
<evidence type="ECO:0000313" key="3">
    <source>
        <dbReference type="Proteomes" id="UP000594759"/>
    </source>
</evidence>
<dbReference type="InterPro" id="IPR035940">
    <property type="entry name" value="CAP_sf"/>
</dbReference>
<protein>
    <submittedName>
        <fullName evidence="2">CAP domain-containing protein</fullName>
    </submittedName>
</protein>
<sequence length="175" mass="19013">MKKKIVPTMCIAALCLFASCSKRNDCCEIKPETKEEIEYKVNSNIDNDLLLKMVNDIRTAGCNCGSSIMPPVPAITWNHLLTAAAINQVSYMAAAKTLTHTSANGGSVGDRVTATGYKWRAVGENIAVGQKSEQEVFNAWLKSEGHCKNIMNAAFKEMGAAKVDSYWSQVFGTAL</sequence>
<dbReference type="SUPFAM" id="SSF55797">
    <property type="entry name" value="PR-1-like"/>
    <property type="match status" value="1"/>
</dbReference>